<dbReference type="OrthoDB" id="6462371at2"/>
<keyword evidence="7" id="KW-1185">Reference proteome</keyword>
<dbReference type="Proteomes" id="UP000078224">
    <property type="component" value="Unassembled WGS sequence"/>
</dbReference>
<accession>A0A1B7K1N1</accession>
<dbReference type="InterPro" id="IPR010646">
    <property type="entry name" value="UPF0257"/>
</dbReference>
<evidence type="ECO:0000313" key="6">
    <source>
        <dbReference type="EMBL" id="OAT54046.1"/>
    </source>
</evidence>
<comment type="caution">
    <text evidence="6">The sequence shown here is derived from an EMBL/GenBank/DDBJ whole genome shotgun (WGS) entry which is preliminary data.</text>
</comment>
<name>A0A1B7K1N1_9GAMM</name>
<proteinExistence type="predicted"/>
<evidence type="ECO:0000256" key="2">
    <source>
        <dbReference type="ARBA" id="ARBA00022729"/>
    </source>
</evidence>
<keyword evidence="2" id="KW-0732">Signal</keyword>
<gene>
    <name evidence="6" type="ORF">M998_0641</name>
</gene>
<evidence type="ECO:0000313" key="7">
    <source>
        <dbReference type="Proteomes" id="UP000078224"/>
    </source>
</evidence>
<keyword evidence="4" id="KW-0564">Palmitate</keyword>
<evidence type="ECO:0000256" key="1">
    <source>
        <dbReference type="ARBA" id="ARBA00022475"/>
    </source>
</evidence>
<evidence type="ECO:0000256" key="3">
    <source>
        <dbReference type="ARBA" id="ARBA00023136"/>
    </source>
</evidence>
<dbReference type="PATRIC" id="fig|1354272.4.peg.659"/>
<evidence type="ECO:0008006" key="8">
    <source>
        <dbReference type="Google" id="ProtNLM"/>
    </source>
</evidence>
<dbReference type="Pfam" id="PF06788">
    <property type="entry name" value="UPF0257"/>
    <property type="match status" value="1"/>
</dbReference>
<keyword evidence="3" id="KW-0472">Membrane</keyword>
<dbReference type="EMBL" id="LXEW01000012">
    <property type="protein sequence ID" value="OAT54046.1"/>
    <property type="molecule type" value="Genomic_DNA"/>
</dbReference>
<evidence type="ECO:0000256" key="5">
    <source>
        <dbReference type="ARBA" id="ARBA00023288"/>
    </source>
</evidence>
<organism evidence="6 7">
    <name type="scientific">Providencia heimbachae ATCC 35613</name>
    <dbReference type="NCBI Taxonomy" id="1354272"/>
    <lineage>
        <taxon>Bacteria</taxon>
        <taxon>Pseudomonadati</taxon>
        <taxon>Pseudomonadota</taxon>
        <taxon>Gammaproteobacteria</taxon>
        <taxon>Enterobacterales</taxon>
        <taxon>Morganellaceae</taxon>
        <taxon>Providencia</taxon>
    </lineage>
</organism>
<keyword evidence="5" id="KW-0449">Lipoprotein</keyword>
<protein>
    <recommendedName>
        <fullName evidence="8">YnfC family lipoprotein</fullName>
    </recommendedName>
</protein>
<keyword evidence="1" id="KW-1003">Cell membrane</keyword>
<dbReference type="AlphaFoldDB" id="A0A1B7K1N1"/>
<dbReference type="RefSeq" id="WP_068907484.1">
    <property type="nucleotide sequence ID" value="NZ_LXEW01000012.1"/>
</dbReference>
<dbReference type="GO" id="GO:0005886">
    <property type="term" value="C:plasma membrane"/>
    <property type="evidence" value="ECO:0007669"/>
    <property type="project" value="InterPro"/>
</dbReference>
<evidence type="ECO:0000256" key="4">
    <source>
        <dbReference type="ARBA" id="ARBA00023139"/>
    </source>
</evidence>
<sequence length="251" mass="28966">MSNKYVLPITPLIFFISFESLAYQKQEYNPVVFNMGQLYDFNPVKGNIKEIKSVVYNEDKSINYESELKVGRDGCIDSFKLNQKKDEYLNGVHNYLFIERIKNKLIGVDANGPVEISIGHDCQILSRKDSNGELIYQYNKEGLITGSILADTKEKFGENKYNEFKLPTTIKYYKGNDVISETKITYGKNMNKAFDHFMDIKALGQTILQVDSKCDYNDQYIPYKCDFILTLGSKDEKIKLRKSSTTKALFY</sequence>
<reference evidence="6 7" key="1">
    <citation type="submission" date="2016-04" db="EMBL/GenBank/DDBJ databases">
        <title>ATOL: Assembling a taxonomically balanced genome-scale reconstruction of the evolutionary history of the Enterobacteriaceae.</title>
        <authorList>
            <person name="Plunkett G.III."/>
            <person name="Neeno-Eckwall E.C."/>
            <person name="Glasner J.D."/>
            <person name="Perna N.T."/>
        </authorList>
    </citation>
    <scope>NUCLEOTIDE SEQUENCE [LARGE SCALE GENOMIC DNA]</scope>
    <source>
        <strain evidence="6 7">ATCC 35613</strain>
    </source>
</reference>